<dbReference type="RefSeq" id="WP_377548977.1">
    <property type="nucleotide sequence ID" value="NZ_JBHSBN010000016.1"/>
</dbReference>
<evidence type="ECO:0000259" key="2">
    <source>
        <dbReference type="Pfam" id="PF06722"/>
    </source>
</evidence>
<sequence length="426" mass="44442">MDGTGADGVRLLIVTAGSRGDVAPYTGLGVRLRAAGHQVAIAAQSSFADLVGGCGLEFRALPGDLRTLQADSAARRLRRSGPGLRGAGEFVRIGRRFVDQIGAGLLAAAEPGVDALLLSTTTAPLGYSVAELHGVPSLGVFLQPVQPTADFPPMMLGTRTLGARLNRAAGHLGQAVGRQVYATASRRLRERANLPPVGLRELARRSAADRWPVLHGFSPAVVPRPADWPAELRVVGYWWPDPATPWRPPPELVDFLAAGPPPVYVGFGSMVSERDRLADLVTLALRRAGLRGVLQAGWAGLSGVHAENDDLITIGEAPHDWIFPRMAAVVHHAGGGTTAAGLRAGVPAVAVPMLADQPFWAGRLAALGAAPAPVPPRRLTAARLADALRAAVHDPAYGRRAKALAAELADEDGAGAVLRAVERLAG</sequence>
<comment type="caution">
    <text evidence="3">The sequence shown here is derived from an EMBL/GenBank/DDBJ whole genome shotgun (WGS) entry which is preliminary data.</text>
</comment>
<dbReference type="EMBL" id="JBHSBN010000016">
    <property type="protein sequence ID" value="MFC4108551.1"/>
    <property type="molecule type" value="Genomic_DNA"/>
</dbReference>
<dbReference type="InterPro" id="IPR050426">
    <property type="entry name" value="Glycosyltransferase_28"/>
</dbReference>
<accession>A0ABV8KSF6</accession>
<dbReference type="Gene3D" id="3.40.50.2000">
    <property type="entry name" value="Glycogen Phosphorylase B"/>
    <property type="match status" value="2"/>
</dbReference>
<dbReference type="SUPFAM" id="SSF53756">
    <property type="entry name" value="UDP-Glycosyltransferase/glycogen phosphorylase"/>
    <property type="match status" value="1"/>
</dbReference>
<dbReference type="InterPro" id="IPR010610">
    <property type="entry name" value="EryCIII-like_C"/>
</dbReference>
<dbReference type="InterPro" id="IPR002213">
    <property type="entry name" value="UDP_glucos_trans"/>
</dbReference>
<feature type="domain" description="Erythromycin biosynthesis protein CIII-like C-terminal" evidence="2">
    <location>
        <begin position="313"/>
        <end position="411"/>
    </location>
</feature>
<reference evidence="4" key="1">
    <citation type="journal article" date="2019" name="Int. J. Syst. Evol. Microbiol.">
        <title>The Global Catalogue of Microorganisms (GCM) 10K type strain sequencing project: providing services to taxonomists for standard genome sequencing and annotation.</title>
        <authorList>
            <consortium name="The Broad Institute Genomics Platform"/>
            <consortium name="The Broad Institute Genome Sequencing Center for Infectious Disease"/>
            <person name="Wu L."/>
            <person name="Ma J."/>
        </authorList>
    </citation>
    <scope>NUCLEOTIDE SEQUENCE [LARGE SCALE GENOMIC DNA]</scope>
    <source>
        <strain evidence="4">2902at01</strain>
    </source>
</reference>
<proteinExistence type="predicted"/>
<gene>
    <name evidence="3" type="ORF">ACFOX0_21775</name>
</gene>
<evidence type="ECO:0000313" key="3">
    <source>
        <dbReference type="EMBL" id="MFC4108551.1"/>
    </source>
</evidence>
<dbReference type="InterPro" id="IPR004276">
    <property type="entry name" value="GlycoTrans_28_N"/>
</dbReference>
<keyword evidence="4" id="KW-1185">Reference proteome</keyword>
<dbReference type="Proteomes" id="UP001595868">
    <property type="component" value="Unassembled WGS sequence"/>
</dbReference>
<dbReference type="CDD" id="cd03784">
    <property type="entry name" value="GT1_Gtf-like"/>
    <property type="match status" value="1"/>
</dbReference>
<evidence type="ECO:0000313" key="4">
    <source>
        <dbReference type="Proteomes" id="UP001595868"/>
    </source>
</evidence>
<dbReference type="Pfam" id="PF06722">
    <property type="entry name" value="EryCIII-like_C"/>
    <property type="match status" value="1"/>
</dbReference>
<feature type="domain" description="Glycosyltransferase family 28 N-terminal" evidence="1">
    <location>
        <begin position="12"/>
        <end position="70"/>
    </location>
</feature>
<organism evidence="3 4">
    <name type="scientific">Micromonospora zhanjiangensis</name>
    <dbReference type="NCBI Taxonomy" id="1522057"/>
    <lineage>
        <taxon>Bacteria</taxon>
        <taxon>Bacillati</taxon>
        <taxon>Actinomycetota</taxon>
        <taxon>Actinomycetes</taxon>
        <taxon>Micromonosporales</taxon>
        <taxon>Micromonosporaceae</taxon>
        <taxon>Micromonospora</taxon>
    </lineage>
</organism>
<dbReference type="PANTHER" id="PTHR48050">
    <property type="entry name" value="STEROL 3-BETA-GLUCOSYLTRANSFERASE"/>
    <property type="match status" value="1"/>
</dbReference>
<evidence type="ECO:0000259" key="1">
    <source>
        <dbReference type="Pfam" id="PF03033"/>
    </source>
</evidence>
<name>A0ABV8KSF6_9ACTN</name>
<dbReference type="Pfam" id="PF03033">
    <property type="entry name" value="Glyco_transf_28"/>
    <property type="match status" value="1"/>
</dbReference>
<protein>
    <submittedName>
        <fullName evidence="3">Glycosyltransferase</fullName>
    </submittedName>
</protein>
<dbReference type="PANTHER" id="PTHR48050:SF13">
    <property type="entry name" value="STEROL 3-BETA-GLUCOSYLTRANSFERASE UGT80A2"/>
    <property type="match status" value="1"/>
</dbReference>